<proteinExistence type="predicted"/>
<dbReference type="Proteomes" id="UP000241986">
    <property type="component" value="Unassembled WGS sequence"/>
</dbReference>
<evidence type="ECO:0000313" key="2">
    <source>
        <dbReference type="Proteomes" id="UP000241986"/>
    </source>
</evidence>
<dbReference type="AlphaFoldDB" id="A0A2T4MZE9"/>
<reference evidence="1 2" key="1">
    <citation type="submission" date="2018-03" db="EMBL/GenBank/DDBJ databases">
        <title>Aeromonas veronii whole genome sequencing and analysis.</title>
        <authorList>
            <person name="Xie H."/>
            <person name="Liu T."/>
            <person name="Wang K."/>
        </authorList>
    </citation>
    <scope>NUCLEOTIDE SEQUENCE [LARGE SCALE GENOMIC DNA]</scope>
    <source>
        <strain evidence="1 2">XH.VA.1</strain>
    </source>
</reference>
<accession>A0A2T4MZE9</accession>
<gene>
    <name evidence="1" type="ORF">DAA48_16970</name>
</gene>
<organism evidence="1 2">
    <name type="scientific">Aeromonas veronii</name>
    <dbReference type="NCBI Taxonomy" id="654"/>
    <lineage>
        <taxon>Bacteria</taxon>
        <taxon>Pseudomonadati</taxon>
        <taxon>Pseudomonadota</taxon>
        <taxon>Gammaproteobacteria</taxon>
        <taxon>Aeromonadales</taxon>
        <taxon>Aeromonadaceae</taxon>
        <taxon>Aeromonas</taxon>
    </lineage>
</organism>
<comment type="caution">
    <text evidence="1">The sequence shown here is derived from an EMBL/GenBank/DDBJ whole genome shotgun (WGS) entry which is preliminary data.</text>
</comment>
<dbReference type="EMBL" id="PZKL01000038">
    <property type="protein sequence ID" value="PTH79955.1"/>
    <property type="molecule type" value="Genomic_DNA"/>
</dbReference>
<dbReference type="RefSeq" id="WP_107684124.1">
    <property type="nucleotide sequence ID" value="NZ_PZKL01000038.1"/>
</dbReference>
<protein>
    <submittedName>
        <fullName evidence="1">Uncharacterized protein</fullName>
    </submittedName>
</protein>
<evidence type="ECO:0000313" key="1">
    <source>
        <dbReference type="EMBL" id="PTH79955.1"/>
    </source>
</evidence>
<sequence>MNTYPLKHESSSQDELLQQLIQEREKSYSLHITDNNNNLIKLGSVSVIGKNKVRVSLTKEAEPYIGNAFGTDFGSLVGSNKEIEISSLRLANVLGLNINNNTLMKKKMGAFYGNADLNDVVEMAKTHKSDIMISDNDIEAEKGITIISWNAVFASQSCADNYFAQRARMKEHEPMYLRDNGHQLVAADAVVAPNNGGEQARALIHQHAVHKAMADHGIPVARTELVMSSDGKQMMLLKQREGAKPFSAVITASRDFQTLTRNLHRSGGFCSVDRLQAISNGNMIQSADPTAKLMQYAVSRPTLANAIAPLVIYQQMSGMKGNTGNDVGVLLDKNNGKRALKLSFSFNAEPGDATPSQPKTLADLAAIPALSVMAKHHPAEFNVAAGKALLIADSVKMHTGRLNEIGYKTRPVTMKEEREMSVPVYDLSGERQGSAFAKSEKTMDSFLRDKIQKNVNVIER</sequence>
<name>A0A2T4MZE9_AERVE</name>